<reference evidence="1" key="1">
    <citation type="submission" date="2014-12" db="EMBL/GenBank/DDBJ databases">
        <title>Insight into the proteome of Arion vulgaris.</title>
        <authorList>
            <person name="Aradska J."/>
            <person name="Bulat T."/>
            <person name="Smidak R."/>
            <person name="Sarate P."/>
            <person name="Gangsoo J."/>
            <person name="Sialana F."/>
            <person name="Bilban M."/>
            <person name="Lubec G."/>
        </authorList>
    </citation>
    <scope>NUCLEOTIDE SEQUENCE</scope>
    <source>
        <tissue evidence="1">Skin</tissue>
    </source>
</reference>
<dbReference type="AlphaFoldDB" id="A0A0B6ZPL9"/>
<protein>
    <submittedName>
        <fullName evidence="1">Uncharacterized protein</fullName>
    </submittedName>
</protein>
<gene>
    <name evidence="1" type="primary">ORF71086</name>
</gene>
<name>A0A0B6ZPL9_9EUPU</name>
<evidence type="ECO:0000313" key="1">
    <source>
        <dbReference type="EMBL" id="CEK69660.1"/>
    </source>
</evidence>
<dbReference type="EMBL" id="HACG01022795">
    <property type="protein sequence ID" value="CEK69660.1"/>
    <property type="molecule type" value="Transcribed_RNA"/>
</dbReference>
<sequence>MKKIQSKFQDYTDHVFGQSTEYTYSPDSKDSAIFCPKNEDILKLNKKVLGK</sequence>
<organism evidence="1">
    <name type="scientific">Arion vulgaris</name>
    <dbReference type="NCBI Taxonomy" id="1028688"/>
    <lineage>
        <taxon>Eukaryota</taxon>
        <taxon>Metazoa</taxon>
        <taxon>Spiralia</taxon>
        <taxon>Lophotrochozoa</taxon>
        <taxon>Mollusca</taxon>
        <taxon>Gastropoda</taxon>
        <taxon>Heterobranchia</taxon>
        <taxon>Euthyneura</taxon>
        <taxon>Panpulmonata</taxon>
        <taxon>Eupulmonata</taxon>
        <taxon>Stylommatophora</taxon>
        <taxon>Helicina</taxon>
        <taxon>Arionoidea</taxon>
        <taxon>Arionidae</taxon>
        <taxon>Arion</taxon>
    </lineage>
</organism>
<proteinExistence type="predicted"/>
<accession>A0A0B6ZPL9</accession>